<comment type="caution">
    <text evidence="1">The sequence shown here is derived from an EMBL/GenBank/DDBJ whole genome shotgun (WGS) entry which is preliminary data.</text>
</comment>
<sequence length="457" mass="51109">FWDVLDRSEKGPLVKEKQFDQQLGRVAKQKVEKYEIKYDPKHVVPADDNLADRVYQAGLDLFLKIGVFCRDTGRVMKFTREEVEWALRYAPTTVTYGQGRDAATMSYRSVEDTKPPFCLMTPVGTPVAEERFVPMVQSYVQEPLAQTFSSAFSQTVHGRPIKSGTPQEVEAAIWNVIKLREAARAAGRPHIGIHNLISNAERTDAMLAAMQTEFGAQPNDGLCIAAIAELKIDYERLKKVVFLRHSGHNKYGLYGPLMGGYSGGPEATAIVHVAHHFLGLLVFEVQWHCGFPLHIHYGCNTTRELLWLISITAQALSRNTHLLITINTFAAAGPCTEMVAYEIIGNALTATVSGADIDLAAVARNRHPERASGMEARMGAEAGHLAARQRITREQANEMVKQILIQYEHKFGDPPLGKRFDECYDLDTIQPTQEYLDLYEQIKEKLTGFGLDYSLLL</sequence>
<dbReference type="GO" id="GO:0032259">
    <property type="term" value="P:methylation"/>
    <property type="evidence" value="ECO:0007669"/>
    <property type="project" value="InterPro"/>
</dbReference>
<dbReference type="AlphaFoldDB" id="A0A0F9EUQ2"/>
<evidence type="ECO:0008006" key="2">
    <source>
        <dbReference type="Google" id="ProtNLM"/>
    </source>
</evidence>
<feature type="non-terminal residue" evidence="1">
    <location>
        <position position="1"/>
    </location>
</feature>
<accession>A0A0F9EUQ2</accession>
<dbReference type="SUPFAM" id="SSF75098">
    <property type="entry name" value="Monomethylamine methyltransferase MtmB"/>
    <property type="match status" value="1"/>
</dbReference>
<proteinExistence type="predicted"/>
<evidence type="ECO:0000313" key="1">
    <source>
        <dbReference type="EMBL" id="KKL48715.1"/>
    </source>
</evidence>
<dbReference type="EMBL" id="LAZR01033220">
    <property type="protein sequence ID" value="KKL48715.1"/>
    <property type="molecule type" value="Genomic_DNA"/>
</dbReference>
<organism evidence="1">
    <name type="scientific">marine sediment metagenome</name>
    <dbReference type="NCBI Taxonomy" id="412755"/>
    <lineage>
        <taxon>unclassified sequences</taxon>
        <taxon>metagenomes</taxon>
        <taxon>ecological metagenomes</taxon>
    </lineage>
</organism>
<dbReference type="Gene3D" id="3.20.20.460">
    <property type="entry name" value="Monomethylamine methyltransferase MtmB"/>
    <property type="match status" value="1"/>
</dbReference>
<dbReference type="InterPro" id="IPR008031">
    <property type="entry name" value="MtmB_MeTrfase"/>
</dbReference>
<reference evidence="1" key="1">
    <citation type="journal article" date="2015" name="Nature">
        <title>Complex archaea that bridge the gap between prokaryotes and eukaryotes.</title>
        <authorList>
            <person name="Spang A."/>
            <person name="Saw J.H."/>
            <person name="Jorgensen S.L."/>
            <person name="Zaremba-Niedzwiedzka K."/>
            <person name="Martijn J."/>
            <person name="Lind A.E."/>
            <person name="van Eijk R."/>
            <person name="Schleper C."/>
            <person name="Guy L."/>
            <person name="Ettema T.J."/>
        </authorList>
    </citation>
    <scope>NUCLEOTIDE SEQUENCE</scope>
</reference>
<dbReference type="InterPro" id="IPR036655">
    <property type="entry name" value="MtmB_sf"/>
</dbReference>
<gene>
    <name evidence="1" type="ORF">LCGC14_2322730</name>
</gene>
<dbReference type="Pfam" id="PF05369">
    <property type="entry name" value="MtmB"/>
    <property type="match status" value="1"/>
</dbReference>
<dbReference type="GO" id="GO:0008168">
    <property type="term" value="F:methyltransferase activity"/>
    <property type="evidence" value="ECO:0007669"/>
    <property type="project" value="InterPro"/>
</dbReference>
<protein>
    <recommendedName>
        <fullName evidence="2">Monomethylamine:corrinoid methyltransferase</fullName>
    </recommendedName>
</protein>
<name>A0A0F9EUQ2_9ZZZZ</name>